<evidence type="ECO:0000313" key="7">
    <source>
        <dbReference type="Proteomes" id="UP000672039"/>
    </source>
</evidence>
<reference evidence="6 7" key="1">
    <citation type="submission" date="2021-04" db="EMBL/GenBank/DDBJ databases">
        <title>Genomics, taxonomy and metabolism of representatives of sulfur bacteria of the genus Thiothrix: Thiothrix fructosivorans QT, Thiothrix unzii A1T and three new species, Thiothrix subterranea sp. nov., Thiothrix litoralis sp. nov. and 'Candidatus Thiothrix anitrata' sp. nov.</title>
        <authorList>
            <person name="Ravin N.V."/>
            <person name="Smolyakov D."/>
            <person name="Rudenko T.S."/>
            <person name="Mardanov A.V."/>
            <person name="Beletsky A.V."/>
            <person name="Markov N.D."/>
            <person name="Fomenkov A.I."/>
            <person name="Roberts R.J."/>
            <person name="Karnachuk O.V."/>
            <person name="Novikov A."/>
            <person name="Grabovich M.Y."/>
        </authorList>
    </citation>
    <scope>NUCLEOTIDE SEQUENCE [LARGE SCALE GENOMIC DNA]</scope>
    <source>
        <strain evidence="6 7">AS</strain>
    </source>
</reference>
<dbReference type="InterPro" id="IPR036737">
    <property type="entry name" value="OmpA-like_sf"/>
</dbReference>
<feature type="domain" description="OmpA-like" evidence="5">
    <location>
        <begin position="341"/>
        <end position="458"/>
    </location>
</feature>
<proteinExistence type="predicted"/>
<keyword evidence="2 3" id="KW-0472">Membrane</keyword>
<evidence type="ECO:0000313" key="6">
    <source>
        <dbReference type="EMBL" id="QTR45798.1"/>
    </source>
</evidence>
<evidence type="ECO:0000256" key="4">
    <source>
        <dbReference type="SAM" id="SignalP"/>
    </source>
</evidence>
<evidence type="ECO:0000259" key="5">
    <source>
        <dbReference type="PROSITE" id="PS51123"/>
    </source>
</evidence>
<feature type="chain" id="PRO_5046444881" evidence="4">
    <location>
        <begin position="27"/>
        <end position="1275"/>
    </location>
</feature>
<dbReference type="PROSITE" id="PS51123">
    <property type="entry name" value="OMPA_2"/>
    <property type="match status" value="1"/>
</dbReference>
<dbReference type="Gene3D" id="2.60.40.2810">
    <property type="match status" value="6"/>
</dbReference>
<evidence type="ECO:0000256" key="3">
    <source>
        <dbReference type="PROSITE-ProRule" id="PRU00473"/>
    </source>
</evidence>
<sequence length="1275" mass="133568">MMNNKKVLSSKWAILPLLFCSAAVLAGDGGYNGSYAQLPPSETSSLTLENDAAQLAPNSLNQAQALGQQSDGFLEDSTETSSINTGYVGGNTRIGIGIDSELKGKLEATQMLYETDGSATIGQGYLGVNPKADKAAGEETMTGVGAKLSHHWVSGDPNNATHVNKVFGAYDQNELKDKKATIGYGQENANLFWSGHVSKGLSDSRTTATPGVSEKAYDLGVGGRLGAYLPDQKVRVQGGLDYEWGKDFADSEKRPTQTTLTGGVEKFFPDSPHSIGAEVEVYKKAGGAMASEDAEARGGVSYRYDIGSEAGVWQPEQRYRRIRTEIPGEQIKQPPKIERKLVKNTMELESDTFFKLDRAELTPEAKTRMQAVLAQLRASGHEGNIRITGNTCDKGSEVHNQKLSERRASAVRDFMIKNGFNGDELLAQGLGETQPKYPNTDAEGHKNRRVDIEYVTYQNEYKDEVIEQGGTSTTDPKVVWRKELIPEPPLWVRQALRNVADHKQTVDTYKTTAGTGGASTPNAPVAVNDTATTTSGTPVTIDVLANDTDPNADVLSIVGFNQGSNGVVTQVGNELVYTSEPGFIGTDSFTYIVTDPAGNQSTATVTVTVVAATSNAPVAVNDSATTTSGTPVTIDVLANDTDPNADVLSIASFNQGDNGAVTQVGNELAYTPVPGFTGTDSFTYIVTDPAGNQSTATVTVTVVAATSNAPVTVNDSATTTSGTPVTIDVLANDTDPNADVLSITSFNQGDNGAVTQVGNELVYTPVADFTGTDSFTYIVTDPAGNQSTGTVTVTVVAATSNAPVTVNDSATTTSETPVTIDVLANDTDPNADVLSIASFNQGDNGAVTQVGNELVYTPVADFTGTDSFTYIVTDPAGNQSTGTVTVTVVVATSNAPVAVNDSATTTSGTPVAIDVLANDTDPNGDVLSIASFNQGDNGAVTQVGNELVYTPVAGFTGADSFTYTVTDPAGNGTEATAIITVTSVTLNTPVANVDQVETMQNTPVTIMVLDNDTDPNGDTLSISAVGLEAAHGTAKQNGSSIVYTPDTGFTGDDKFTYTITNSDGNTAKTDVFVKINASGGNLSTVNDLYTVDMNSSNNLFDVISNDEVPATGATVSIVIAPGNGSASVVDNKVVYTPAANFSGLDKLKYRLTDDRGFTSETFVDITVSGTTNPGNLVLKDDYLLIALNNTVTQTLPVLANDVGDGLEIISVSTPRYGTAVVSADGKSIRYTLRSGYCNDHSFTYVVKDKYGNQAQATVVIDVLPANVSDPNSPPA</sequence>
<protein>
    <submittedName>
        <fullName evidence="6">Tandem-95 repeat protein</fullName>
    </submittedName>
</protein>
<dbReference type="InterPro" id="IPR006664">
    <property type="entry name" value="OMP_bac"/>
</dbReference>
<dbReference type="CDD" id="cd07185">
    <property type="entry name" value="OmpA_C-like"/>
    <property type="match status" value="1"/>
</dbReference>
<dbReference type="PANTHER" id="PTHR34720:SF9">
    <property type="entry name" value="BLR4714 PROTEIN"/>
    <property type="match status" value="1"/>
</dbReference>
<dbReference type="Pfam" id="PF17963">
    <property type="entry name" value="Big_9"/>
    <property type="match status" value="8"/>
</dbReference>
<dbReference type="EMBL" id="CP072801">
    <property type="protein sequence ID" value="QTR45798.1"/>
    <property type="molecule type" value="Genomic_DNA"/>
</dbReference>
<accession>A0ABX7WTS8</accession>
<dbReference type="PANTHER" id="PTHR34720">
    <property type="entry name" value="MICROCYSTIN DEPENDENT PROTEIN"/>
    <property type="match status" value="1"/>
</dbReference>
<dbReference type="Gene3D" id="2.60.40.3440">
    <property type="match status" value="2"/>
</dbReference>
<feature type="signal peptide" evidence="4">
    <location>
        <begin position="1"/>
        <end position="26"/>
    </location>
</feature>
<dbReference type="InterPro" id="IPR006665">
    <property type="entry name" value="OmpA-like"/>
</dbReference>
<dbReference type="PRINTS" id="PR01021">
    <property type="entry name" value="OMPADOMAIN"/>
</dbReference>
<dbReference type="RefSeq" id="WP_210222186.1">
    <property type="nucleotide sequence ID" value="NZ_CP072801.1"/>
</dbReference>
<dbReference type="SUPFAM" id="SSF103088">
    <property type="entry name" value="OmpA-like"/>
    <property type="match status" value="1"/>
</dbReference>
<organism evidence="6 7">
    <name type="scientific">Thiothrix litoralis</name>
    <dbReference type="NCBI Taxonomy" id="2891210"/>
    <lineage>
        <taxon>Bacteria</taxon>
        <taxon>Pseudomonadati</taxon>
        <taxon>Pseudomonadota</taxon>
        <taxon>Gammaproteobacteria</taxon>
        <taxon>Thiotrichales</taxon>
        <taxon>Thiotrichaceae</taxon>
        <taxon>Thiothrix</taxon>
    </lineage>
</organism>
<dbReference type="Gene3D" id="3.30.1330.60">
    <property type="entry name" value="OmpA-like domain"/>
    <property type="match status" value="1"/>
</dbReference>
<keyword evidence="7" id="KW-1185">Reference proteome</keyword>
<evidence type="ECO:0000256" key="2">
    <source>
        <dbReference type="ARBA" id="ARBA00023136"/>
    </source>
</evidence>
<gene>
    <name evidence="6" type="ORF">J9253_17675</name>
</gene>
<dbReference type="Pfam" id="PF00691">
    <property type="entry name" value="OmpA"/>
    <property type="match status" value="1"/>
</dbReference>
<evidence type="ECO:0000256" key="1">
    <source>
        <dbReference type="ARBA" id="ARBA00004370"/>
    </source>
</evidence>
<name>A0ABX7WTS8_9GAMM</name>
<keyword evidence="4" id="KW-0732">Signal</keyword>
<dbReference type="Proteomes" id="UP000672039">
    <property type="component" value="Chromosome"/>
</dbReference>
<comment type="subcellular location">
    <subcellularLocation>
        <location evidence="1">Membrane</location>
    </subcellularLocation>
</comment>
<dbReference type="NCBIfam" id="NF012211">
    <property type="entry name" value="tand_rpt_95"/>
    <property type="match status" value="7"/>
</dbReference>